<dbReference type="EMBL" id="JBHULT010000010">
    <property type="protein sequence ID" value="MFD2518690.1"/>
    <property type="molecule type" value="Genomic_DNA"/>
</dbReference>
<dbReference type="InterPro" id="IPR015003">
    <property type="entry name" value="DUF1853"/>
</dbReference>
<evidence type="ECO:0000313" key="2">
    <source>
        <dbReference type="Proteomes" id="UP001597468"/>
    </source>
</evidence>
<dbReference type="RefSeq" id="WP_380753251.1">
    <property type="nucleotide sequence ID" value="NZ_JBHULT010000010.1"/>
</dbReference>
<reference evidence="2" key="1">
    <citation type="journal article" date="2019" name="Int. J. Syst. Evol. Microbiol.">
        <title>The Global Catalogue of Microorganisms (GCM) 10K type strain sequencing project: providing services to taxonomists for standard genome sequencing and annotation.</title>
        <authorList>
            <consortium name="The Broad Institute Genomics Platform"/>
            <consortium name="The Broad Institute Genome Sequencing Center for Infectious Disease"/>
            <person name="Wu L."/>
            <person name="Ma J."/>
        </authorList>
    </citation>
    <scope>NUCLEOTIDE SEQUENCE [LARGE SCALE GENOMIC DNA]</scope>
    <source>
        <strain evidence="2">KCTC 42585</strain>
    </source>
</reference>
<name>A0ABW5J2C4_9FLAO</name>
<accession>A0ABW5J2C4</accession>
<protein>
    <submittedName>
        <fullName evidence="1">DUF1853 family protein</fullName>
    </submittedName>
</protein>
<dbReference type="Pfam" id="PF08907">
    <property type="entry name" value="DUF1853"/>
    <property type="match status" value="1"/>
</dbReference>
<keyword evidence="2" id="KW-1185">Reference proteome</keyword>
<evidence type="ECO:0000313" key="1">
    <source>
        <dbReference type="EMBL" id="MFD2518690.1"/>
    </source>
</evidence>
<comment type="caution">
    <text evidence="1">The sequence shown here is derived from an EMBL/GenBank/DDBJ whole genome shotgun (WGS) entry which is preliminary data.</text>
</comment>
<gene>
    <name evidence="1" type="ORF">ACFSTG_12345</name>
</gene>
<proteinExistence type="predicted"/>
<dbReference type="Proteomes" id="UP001597468">
    <property type="component" value="Unassembled WGS sequence"/>
</dbReference>
<sequence length="277" mass="33420">MKNLTSEEKLKLQFKGFLATPPLWKEKDLIRFPEFLMTEVIRDLKVDLKIPANLVLGRRIEYFFRYYIDEFSRHRTLAANLQIIQEKITLGELDFLLQDKISAEISHVELVYKFYLYDPSISTEMERWIGPNRRDSLVRKLDRLTRHQFPLLYRKETRETLKSLQIDPQEVSQKICFKAHLFLPYSQPDLKPTGVNAECISGRWLHYLKFTKREFGDHLFYLPKKENWPVDPKFNKQWLDYEEIYPQLQHLLLLKHAPLIWLKTGVDSFDRIFVVWW</sequence>
<organism evidence="1 2">
    <name type="scientific">Salinimicrobium flavum</name>
    <dbReference type="NCBI Taxonomy" id="1737065"/>
    <lineage>
        <taxon>Bacteria</taxon>
        <taxon>Pseudomonadati</taxon>
        <taxon>Bacteroidota</taxon>
        <taxon>Flavobacteriia</taxon>
        <taxon>Flavobacteriales</taxon>
        <taxon>Flavobacteriaceae</taxon>
        <taxon>Salinimicrobium</taxon>
    </lineage>
</organism>